<feature type="coiled-coil region" evidence="1">
    <location>
        <begin position="586"/>
        <end position="613"/>
    </location>
</feature>
<dbReference type="Proteomes" id="UP000008136">
    <property type="component" value="Chromosome"/>
</dbReference>
<dbReference type="STRING" id="693661.Arcve_1649"/>
<sequence length="1164" mass="133551">MPAILFIVWNYQHIHMAVEEVKKECREAGKFRIDVIDVQTLNRTNVLPDVSVYDAIVVNQMGKGDWENELVSKAGDKLIVAFKSGIDNYSNVSRKDYETLARYLAYDGLENLKNFVKFCMKYFDRGINTEEPKPMPWNGIYHPEGGLFQSVEDYLEWYLNKYPFQKLVGLLFYRARYLFRNTAHVDSLIRELEKHNIGVIPVFCLTFPDPSVGMPGVEDAIERYFFIENKPIISLLLWGLYFRVSRKPELLRRLNVPVLNAIEIYANSPEEWAENQQGLNIATISMAVAMPEFDGVINPTVFSAEIRTPTILKAVPISERIKRIAEQVERWLKLRDKPNSEKKIAIVLHSSTIGNSEANIGTALGLDSFESVVEILRAMNERGYAVENIPSNGEELARLFVESKQIWQGNWSLNTSYAFLVEKKTYEQWFEELPEKVRISMLEEWGDYDDIPIPGLLFGNVFVTIQPHRTPVFEPEDCHKLIHNPTLPVPHYYYAFYRFINEFFDAVIHVGKHGSVEWLPGKSVGLSDACFPDVCLRSIPNAYIYIVNNPAEGTQAKRRGYATIIDHLPPPMQSSQRYVELETAVEEYLKARERGLEEQCKEAKRRIVELAARHNFNIAEENFDDEILQLHSKLAELNDSLYNYGLHTFGRLDGDIDDFIASIVRPERFILEKLGVDYSEATNNPSKLYNGYTLGELVRMSRSAFVAIAREDGVCRSSPDVPEFLLRAVLDARDVMKLWEDVRTRLESIQEIENLLECLEGKFIEPAASGDVTRGRIEAIPTGFNFYSVDPKAIPSKTAWEVGKKLADQLIQKFAEEGKMPESIAFVQWSSDPMNTDGEQIAEILYLLGVEPVWDGSRVSGLRVIPLEELKRPRIDVVVRISGLFRDVFMNLVELIDDAVMKVATLDEPLEMNYVRKHFLEGIKHRIFGDMPGAYGAGVNHAINTSYWEKEEELAEIFMNWGCYVYGKNSYGERNEEELKACLKTVEAVVRNHYTDEWDIFDDDCPYAFQGGMALAVKHVSGRDVKVLIGDTRKPEAAKVVDARDEIERVARKTLLNEKWLEGMKKHGYKGAGDIMKRVVNLFGWQATTKLVDDWIFDRIAEKYVLDDAVREWFMKVNPHAAEEIARRLLEAYRRNLWSASDKVIEELEEIYGEIEGHLEDIEV</sequence>
<evidence type="ECO:0000259" key="2">
    <source>
        <dbReference type="Pfam" id="PF02514"/>
    </source>
</evidence>
<dbReference type="HOGENOM" id="CLU_002017_1_2_2"/>
<gene>
    <name evidence="3" type="ordered locus">Arcve_1649</name>
</gene>
<reference evidence="3 4" key="1">
    <citation type="submission" date="2011-03" db="EMBL/GenBank/DDBJ databases">
        <title>The complete genome of Archaeoglobus veneficus SNP6.</title>
        <authorList>
            <consortium name="US DOE Joint Genome Institute (JGI-PGF)"/>
            <person name="Lucas S."/>
            <person name="Copeland A."/>
            <person name="Lapidus A."/>
            <person name="Bruce D."/>
            <person name="Goodwin L."/>
            <person name="Pitluck S."/>
            <person name="Kyrpides N."/>
            <person name="Mavromatis K."/>
            <person name="Pagani I."/>
            <person name="Ivanova N."/>
            <person name="Mikhailova N."/>
            <person name="Lu M."/>
            <person name="Detter J.C."/>
            <person name="Tapia R."/>
            <person name="Han C."/>
            <person name="Land M."/>
            <person name="Hauser L."/>
            <person name="Markowitz V."/>
            <person name="Cheng J.-F."/>
            <person name="Hugenholtz P."/>
            <person name="Woyke T."/>
            <person name="Wu D."/>
            <person name="Spring S."/>
            <person name="Brambilla E."/>
            <person name="Klenk H.-P."/>
            <person name="Eisen J.A."/>
        </authorList>
    </citation>
    <scope>NUCLEOTIDE SEQUENCE [LARGE SCALE GENOMIC DNA]</scope>
    <source>
        <strain>SNP6</strain>
    </source>
</reference>
<organism evidence="3 4">
    <name type="scientific">Archaeoglobus veneficus (strain DSM 11195 / SNP6)</name>
    <dbReference type="NCBI Taxonomy" id="693661"/>
    <lineage>
        <taxon>Archaea</taxon>
        <taxon>Methanobacteriati</taxon>
        <taxon>Methanobacteriota</taxon>
        <taxon>Archaeoglobi</taxon>
        <taxon>Archaeoglobales</taxon>
        <taxon>Archaeoglobaceae</taxon>
        <taxon>Archaeoglobus</taxon>
    </lineage>
</organism>
<dbReference type="GO" id="GO:0051116">
    <property type="term" value="F:cobaltochelatase activity"/>
    <property type="evidence" value="ECO:0007669"/>
    <property type="project" value="UniProtKB-EC"/>
</dbReference>
<feature type="domain" description="CobN/magnesium chelatase" evidence="2">
    <location>
        <begin position="102"/>
        <end position="1144"/>
    </location>
</feature>
<dbReference type="OrthoDB" id="192131at2157"/>
<keyword evidence="1" id="KW-0175">Coiled coil</keyword>
<name>F2KQ46_ARCVS</name>
<dbReference type="Pfam" id="PF02514">
    <property type="entry name" value="CobN-Mg_chel"/>
    <property type="match status" value="1"/>
</dbReference>
<dbReference type="eggNOG" id="arCOG03022">
    <property type="taxonomic scope" value="Archaea"/>
</dbReference>
<dbReference type="InterPro" id="IPR003672">
    <property type="entry name" value="CobN/Mg_chltase"/>
</dbReference>
<dbReference type="EMBL" id="CP002588">
    <property type="protein sequence ID" value="AEA47649.1"/>
    <property type="molecule type" value="Genomic_DNA"/>
</dbReference>
<evidence type="ECO:0000313" key="3">
    <source>
        <dbReference type="EMBL" id="AEA47649.1"/>
    </source>
</evidence>
<dbReference type="PANTHER" id="PTHR44119:SF7">
    <property type="entry name" value="MAGNESIUM CHELATASE SUBUNIT"/>
    <property type="match status" value="1"/>
</dbReference>
<keyword evidence="4" id="KW-1185">Reference proteome</keyword>
<accession>F2KQ46</accession>
<keyword evidence="3" id="KW-0436">Ligase</keyword>
<protein>
    <submittedName>
        <fullName evidence="3">Cobaltochelatase</fullName>
        <ecNumber evidence="3">6.6.1.2</ecNumber>
    </submittedName>
</protein>
<evidence type="ECO:0000256" key="1">
    <source>
        <dbReference type="SAM" id="Coils"/>
    </source>
</evidence>
<dbReference type="KEGG" id="ave:Arcve_1649"/>
<evidence type="ECO:0000313" key="4">
    <source>
        <dbReference type="Proteomes" id="UP000008136"/>
    </source>
</evidence>
<dbReference type="PANTHER" id="PTHR44119">
    <property type="entry name" value="MAGNESIUM-CHELATASE SUBUNIT CHLH, CHLOROPLASTIC"/>
    <property type="match status" value="1"/>
</dbReference>
<dbReference type="AlphaFoldDB" id="F2KQ46"/>
<dbReference type="RefSeq" id="WP_013684305.1">
    <property type="nucleotide sequence ID" value="NC_015320.1"/>
</dbReference>
<proteinExistence type="predicted"/>
<dbReference type="EC" id="6.6.1.2" evidence="3"/>
<dbReference type="GeneID" id="10394775"/>
<dbReference type="CDD" id="cd10150">
    <property type="entry name" value="CobN_like"/>
    <property type="match status" value="1"/>
</dbReference>